<keyword evidence="6" id="KW-1185">Reference proteome</keyword>
<dbReference type="Gene3D" id="3.40.630.30">
    <property type="match status" value="1"/>
</dbReference>
<feature type="domain" description="N-acetyltransferase" evidence="4">
    <location>
        <begin position="9"/>
        <end position="151"/>
    </location>
</feature>
<name>A0ABY9VXL9_9ACTN</name>
<keyword evidence="1 5" id="KW-0808">Transferase</keyword>
<organism evidence="5 6">
    <name type="scientific">Streptomyces durocortorensis</name>
    <dbReference type="NCBI Taxonomy" id="2811104"/>
    <lineage>
        <taxon>Bacteria</taxon>
        <taxon>Bacillati</taxon>
        <taxon>Actinomycetota</taxon>
        <taxon>Actinomycetes</taxon>
        <taxon>Kitasatosporales</taxon>
        <taxon>Streptomycetaceae</taxon>
        <taxon>Streptomyces</taxon>
    </lineage>
</organism>
<dbReference type="EMBL" id="CP134500">
    <property type="protein sequence ID" value="WNF26507.1"/>
    <property type="molecule type" value="Genomic_DNA"/>
</dbReference>
<dbReference type="Proteomes" id="UP001303236">
    <property type="component" value="Chromosome"/>
</dbReference>
<dbReference type="Pfam" id="PF13508">
    <property type="entry name" value="Acetyltransf_7"/>
    <property type="match status" value="1"/>
</dbReference>
<dbReference type="GO" id="GO:0016746">
    <property type="term" value="F:acyltransferase activity"/>
    <property type="evidence" value="ECO:0007669"/>
    <property type="project" value="UniProtKB-KW"/>
</dbReference>
<evidence type="ECO:0000313" key="6">
    <source>
        <dbReference type="Proteomes" id="UP001303236"/>
    </source>
</evidence>
<dbReference type="CDD" id="cd04301">
    <property type="entry name" value="NAT_SF"/>
    <property type="match status" value="1"/>
</dbReference>
<evidence type="ECO:0000256" key="1">
    <source>
        <dbReference type="ARBA" id="ARBA00022679"/>
    </source>
</evidence>
<evidence type="ECO:0000313" key="5">
    <source>
        <dbReference type="EMBL" id="WNF26507.1"/>
    </source>
</evidence>
<dbReference type="PANTHER" id="PTHR43800:SF1">
    <property type="entry name" value="PEPTIDYL-LYSINE N-ACETYLTRANSFERASE YJAB"/>
    <property type="match status" value="1"/>
</dbReference>
<dbReference type="EC" id="2.3.1.-" evidence="5"/>
<dbReference type="InterPro" id="IPR016181">
    <property type="entry name" value="Acyl_CoA_acyltransferase"/>
</dbReference>
<dbReference type="InterPro" id="IPR000182">
    <property type="entry name" value="GNAT_dom"/>
</dbReference>
<proteinExistence type="predicted"/>
<protein>
    <submittedName>
        <fullName evidence="5">GNAT family N-acetyltransferase</fullName>
        <ecNumber evidence="5">2.3.1.-</ecNumber>
    </submittedName>
</protein>
<evidence type="ECO:0000256" key="2">
    <source>
        <dbReference type="ARBA" id="ARBA00023315"/>
    </source>
</evidence>
<dbReference type="PANTHER" id="PTHR43800">
    <property type="entry name" value="PEPTIDYL-LYSINE N-ACETYLTRANSFERASE YJAB"/>
    <property type="match status" value="1"/>
</dbReference>
<keyword evidence="2 5" id="KW-0012">Acyltransferase</keyword>
<evidence type="ECO:0000259" key="4">
    <source>
        <dbReference type="PROSITE" id="PS51186"/>
    </source>
</evidence>
<dbReference type="PROSITE" id="PS51186">
    <property type="entry name" value="GNAT"/>
    <property type="match status" value="1"/>
</dbReference>
<reference evidence="5 6" key="1">
    <citation type="submission" date="2023-09" db="EMBL/GenBank/DDBJ databases">
        <title>Genome completion map analysis of the actinomycetes C11-1.</title>
        <authorList>
            <person name="Qin P."/>
            <person name="Guan P."/>
        </authorList>
    </citation>
    <scope>NUCLEOTIDE SEQUENCE [LARGE SCALE GENOMIC DNA]</scope>
    <source>
        <strain evidence="5 6">C11-1</strain>
    </source>
</reference>
<feature type="region of interest" description="Disordered" evidence="3">
    <location>
        <begin position="150"/>
        <end position="177"/>
    </location>
</feature>
<dbReference type="SUPFAM" id="SSF55729">
    <property type="entry name" value="Acyl-CoA N-acyltransferases (Nat)"/>
    <property type="match status" value="1"/>
</dbReference>
<gene>
    <name evidence="5" type="ORF">RI138_06520</name>
</gene>
<sequence>MPAYVSGRTVIRRYAATDENASMDLWSRAGSLAHPFIPGEGEGERARKMREIYLVHAENWVAESNGRVVALLGLLDAEIGGLFVAPEAQGTGVGRRLVEHAAALHGSLTLEVYEKNTRARGFYARMGFVEQSRRVDEEYDEVMLRLIRPAPENPARSGATDGPARLRPGARPPVAPE</sequence>
<accession>A0ABY9VXL9</accession>
<evidence type="ECO:0000256" key="3">
    <source>
        <dbReference type="SAM" id="MobiDB-lite"/>
    </source>
</evidence>